<evidence type="ECO:0008006" key="2">
    <source>
        <dbReference type="Google" id="ProtNLM"/>
    </source>
</evidence>
<comment type="caution">
    <text evidence="1">The sequence shown here is derived from an EMBL/GenBank/DDBJ whole genome shotgun (WGS) entry which is preliminary data.</text>
</comment>
<feature type="non-terminal residue" evidence="1">
    <location>
        <position position="1"/>
    </location>
</feature>
<name>X1PJH4_9ZZZZ</name>
<sequence length="286" mass="31731">GDFDWSKEWDYIVGLSDVIVSDSVDTLYSHSQPKASRGWNQSYKASSGVSLFGLVANGSVSYTYSENTQYSGRLAYNNSWTLPSVSVSYNKIGELLKKWANSSQLRMSVSHILTQKGEIYDSLGVDTILPTEEYPDTTYRDYSVQVKDTYETSTQLNFSPLLAWSTSWKGRVNTDVSVNYSIGENNNTYGGQDVTSEMISKGGLVSVGYTFNKPSGFKLPFLKHLKFKNDLSLTGTINYNETLTRSTLRLDTTGNKKDLKNTTTSGTVHAQYTFSDAFDGGADFTV</sequence>
<proteinExistence type="predicted"/>
<gene>
    <name evidence="1" type="ORF">S06H3_28762</name>
</gene>
<evidence type="ECO:0000313" key="1">
    <source>
        <dbReference type="EMBL" id="GAI31009.1"/>
    </source>
</evidence>
<accession>X1PJH4</accession>
<dbReference type="AlphaFoldDB" id="X1PJH4"/>
<reference evidence="1" key="1">
    <citation type="journal article" date="2014" name="Front. Microbiol.">
        <title>High frequency of phylogenetically diverse reductive dehalogenase-homologous genes in deep subseafloor sedimentary metagenomes.</title>
        <authorList>
            <person name="Kawai M."/>
            <person name="Futagami T."/>
            <person name="Toyoda A."/>
            <person name="Takaki Y."/>
            <person name="Nishi S."/>
            <person name="Hori S."/>
            <person name="Arai W."/>
            <person name="Tsubouchi T."/>
            <person name="Morono Y."/>
            <person name="Uchiyama I."/>
            <person name="Ito T."/>
            <person name="Fujiyama A."/>
            <person name="Inagaki F."/>
            <person name="Takami H."/>
        </authorList>
    </citation>
    <scope>NUCLEOTIDE SEQUENCE</scope>
    <source>
        <strain evidence="1">Expedition CK06-06</strain>
    </source>
</reference>
<feature type="non-terminal residue" evidence="1">
    <location>
        <position position="286"/>
    </location>
</feature>
<organism evidence="1">
    <name type="scientific">marine sediment metagenome</name>
    <dbReference type="NCBI Taxonomy" id="412755"/>
    <lineage>
        <taxon>unclassified sequences</taxon>
        <taxon>metagenomes</taxon>
        <taxon>ecological metagenomes</taxon>
    </lineage>
</organism>
<dbReference type="EMBL" id="BARV01016807">
    <property type="protein sequence ID" value="GAI31009.1"/>
    <property type="molecule type" value="Genomic_DNA"/>
</dbReference>
<protein>
    <recommendedName>
        <fullName evidence="2">TonB-dependent receptor-like beta-barrel domain-containing protein</fullName>
    </recommendedName>
</protein>